<organism evidence="3 4">
    <name type="scientific">Daphnia galeata</name>
    <dbReference type="NCBI Taxonomy" id="27404"/>
    <lineage>
        <taxon>Eukaryota</taxon>
        <taxon>Metazoa</taxon>
        <taxon>Ecdysozoa</taxon>
        <taxon>Arthropoda</taxon>
        <taxon>Crustacea</taxon>
        <taxon>Branchiopoda</taxon>
        <taxon>Diplostraca</taxon>
        <taxon>Cladocera</taxon>
        <taxon>Anomopoda</taxon>
        <taxon>Daphniidae</taxon>
        <taxon>Daphnia</taxon>
    </lineage>
</organism>
<dbReference type="AlphaFoldDB" id="A0A8J2RH59"/>
<evidence type="ECO:0000256" key="2">
    <source>
        <dbReference type="SAM" id="SignalP"/>
    </source>
</evidence>
<keyword evidence="2" id="KW-0732">Signal</keyword>
<sequence>MKAVFYHLSFLFVSVASAMPITSIRDTEVLLDSSTTSHSLTGTMISMNSSITGIISTSDEVGDKSDDVSDTSEILGFNLSLFPSSSIFGANPMFQKLQESLRVIRDQLNTLWTINEDYPSFIDIPDNYVNSTLYSKLINGTLVTVNETIYKLTNQDGIQSFYHTKAISIYPENDSDSTLHKQHINHENGKRKKHPATENAAEEVEIENSTEIQA</sequence>
<keyword evidence="4" id="KW-1185">Reference proteome</keyword>
<feature type="signal peptide" evidence="2">
    <location>
        <begin position="1"/>
        <end position="18"/>
    </location>
</feature>
<dbReference type="Proteomes" id="UP000789390">
    <property type="component" value="Unassembled WGS sequence"/>
</dbReference>
<evidence type="ECO:0000313" key="3">
    <source>
        <dbReference type="EMBL" id="CAH0104457.1"/>
    </source>
</evidence>
<protein>
    <submittedName>
        <fullName evidence="3">Uncharacterized protein</fullName>
    </submittedName>
</protein>
<feature type="chain" id="PRO_5035215976" evidence="2">
    <location>
        <begin position="19"/>
        <end position="214"/>
    </location>
</feature>
<feature type="region of interest" description="Disordered" evidence="1">
    <location>
        <begin position="185"/>
        <end position="214"/>
    </location>
</feature>
<name>A0A8J2RH59_9CRUS</name>
<accession>A0A8J2RH59</accession>
<evidence type="ECO:0000256" key="1">
    <source>
        <dbReference type="SAM" id="MobiDB-lite"/>
    </source>
</evidence>
<reference evidence="3" key="1">
    <citation type="submission" date="2021-11" db="EMBL/GenBank/DDBJ databases">
        <authorList>
            <person name="Schell T."/>
        </authorList>
    </citation>
    <scope>NUCLEOTIDE SEQUENCE</scope>
    <source>
        <strain evidence="3">M5</strain>
    </source>
</reference>
<dbReference type="EMBL" id="CAKKLH010000142">
    <property type="protein sequence ID" value="CAH0104457.1"/>
    <property type="molecule type" value="Genomic_DNA"/>
</dbReference>
<comment type="caution">
    <text evidence="3">The sequence shown here is derived from an EMBL/GenBank/DDBJ whole genome shotgun (WGS) entry which is preliminary data.</text>
</comment>
<evidence type="ECO:0000313" key="4">
    <source>
        <dbReference type="Proteomes" id="UP000789390"/>
    </source>
</evidence>
<dbReference type="OrthoDB" id="6346805at2759"/>
<proteinExistence type="predicted"/>
<gene>
    <name evidence="3" type="ORF">DGAL_LOCUS7363</name>
</gene>